<dbReference type="EMBL" id="MGFH01000084">
    <property type="protein sequence ID" value="OGM06026.1"/>
    <property type="molecule type" value="Genomic_DNA"/>
</dbReference>
<dbReference type="Pfam" id="PF13487">
    <property type="entry name" value="HD_5"/>
    <property type="match status" value="1"/>
</dbReference>
<dbReference type="InterPro" id="IPR037522">
    <property type="entry name" value="HD_GYP_dom"/>
</dbReference>
<feature type="domain" description="HD-GYP" evidence="1">
    <location>
        <begin position="8"/>
        <end position="211"/>
    </location>
</feature>
<dbReference type="CDD" id="cd00077">
    <property type="entry name" value="HDc"/>
    <property type="match status" value="1"/>
</dbReference>
<dbReference type="PROSITE" id="PS51832">
    <property type="entry name" value="HD_GYP"/>
    <property type="match status" value="1"/>
</dbReference>
<dbReference type="InterPro" id="IPR003607">
    <property type="entry name" value="HD/PDEase_dom"/>
</dbReference>
<sequence length="220" mass="25040">MSRVSQAYFEINDVTVFALAKLAELRDPETGYHLERTREYSVILAGELGCPPDFVANIYKVGPLHDIGKVGIPDRVLLKPAALTEEEYDEMKKHPVIGTDVILSIIADHQLSRGYLLMARDIILHHHEKYDGSGYPCGLKGEDIPLSARIFSIVDAYDAIVSKRPYKPALPHEEALRRIKKDSGTHFDPVVVEAFLRIHEKLHETYDRYKQDFKFGVKIR</sequence>
<proteinExistence type="predicted"/>
<accession>A0A1F7WTC5</accession>
<evidence type="ECO:0000313" key="3">
    <source>
        <dbReference type="Proteomes" id="UP000178735"/>
    </source>
</evidence>
<evidence type="ECO:0000259" key="1">
    <source>
        <dbReference type="PROSITE" id="PS51832"/>
    </source>
</evidence>
<dbReference type="InterPro" id="IPR052020">
    <property type="entry name" value="Cyclic_di-GMP/3'3'-cGAMP_PDE"/>
</dbReference>
<name>A0A1F7WTC5_9BACT</name>
<dbReference type="PANTHER" id="PTHR45228:SF8">
    <property type="entry name" value="TWO-COMPONENT RESPONSE REGULATOR-RELATED"/>
    <property type="match status" value="1"/>
</dbReference>
<dbReference type="STRING" id="1817813.A2008_12555"/>
<gene>
    <name evidence="2" type="ORF">A2008_12555</name>
</gene>
<dbReference type="PANTHER" id="PTHR45228">
    <property type="entry name" value="CYCLIC DI-GMP PHOSPHODIESTERASE TM_0186-RELATED"/>
    <property type="match status" value="1"/>
</dbReference>
<dbReference type="Gene3D" id="1.10.3210.10">
    <property type="entry name" value="Hypothetical protein af1432"/>
    <property type="match status" value="1"/>
</dbReference>
<dbReference type="SUPFAM" id="SSF109604">
    <property type="entry name" value="HD-domain/PDEase-like"/>
    <property type="match status" value="1"/>
</dbReference>
<organism evidence="2 3">
    <name type="scientific">Candidatus Wallbacteria bacterium GWC2_49_35</name>
    <dbReference type="NCBI Taxonomy" id="1817813"/>
    <lineage>
        <taxon>Bacteria</taxon>
        <taxon>Candidatus Walliibacteriota</taxon>
    </lineage>
</organism>
<evidence type="ECO:0000313" key="2">
    <source>
        <dbReference type="EMBL" id="OGM06026.1"/>
    </source>
</evidence>
<reference evidence="2 3" key="1">
    <citation type="journal article" date="2016" name="Nat. Commun.">
        <title>Thousands of microbial genomes shed light on interconnected biogeochemical processes in an aquifer system.</title>
        <authorList>
            <person name="Anantharaman K."/>
            <person name="Brown C.T."/>
            <person name="Hug L.A."/>
            <person name="Sharon I."/>
            <person name="Castelle C.J."/>
            <person name="Probst A.J."/>
            <person name="Thomas B.C."/>
            <person name="Singh A."/>
            <person name="Wilkins M.J."/>
            <person name="Karaoz U."/>
            <person name="Brodie E.L."/>
            <person name="Williams K.H."/>
            <person name="Hubbard S.S."/>
            <person name="Banfield J.F."/>
        </authorList>
    </citation>
    <scope>NUCLEOTIDE SEQUENCE [LARGE SCALE GENOMIC DNA]</scope>
</reference>
<comment type="caution">
    <text evidence="2">The sequence shown here is derived from an EMBL/GenBank/DDBJ whole genome shotgun (WGS) entry which is preliminary data.</text>
</comment>
<dbReference type="Proteomes" id="UP000178735">
    <property type="component" value="Unassembled WGS sequence"/>
</dbReference>
<dbReference type="AlphaFoldDB" id="A0A1F7WTC5"/>
<protein>
    <recommendedName>
        <fullName evidence="1">HD-GYP domain-containing protein</fullName>
    </recommendedName>
</protein>
<dbReference type="SMART" id="SM00471">
    <property type="entry name" value="HDc"/>
    <property type="match status" value="1"/>
</dbReference>